<name>A0A167YUK3_9FLAO</name>
<comment type="caution">
    <text evidence="2">The sequence shown here is derived from an EMBL/GenBank/DDBJ whole genome shotgun (WGS) entry which is preliminary data.</text>
</comment>
<accession>A0A167YUK3</accession>
<protein>
    <submittedName>
        <fullName evidence="2">Uncharacterized protein</fullName>
    </submittedName>
</protein>
<proteinExistence type="predicted"/>
<gene>
    <name evidence="2" type="ORF">FBFR_03535</name>
</gene>
<keyword evidence="3" id="KW-1185">Reference proteome</keyword>
<dbReference type="EMBL" id="LVJE01000006">
    <property type="protein sequence ID" value="OAB29804.1"/>
    <property type="molecule type" value="Genomic_DNA"/>
</dbReference>
<evidence type="ECO:0000256" key="1">
    <source>
        <dbReference type="SAM" id="MobiDB-lite"/>
    </source>
</evidence>
<evidence type="ECO:0000313" key="3">
    <source>
        <dbReference type="Proteomes" id="UP000077164"/>
    </source>
</evidence>
<dbReference type="Proteomes" id="UP000077164">
    <property type="component" value="Unassembled WGS sequence"/>
</dbReference>
<reference evidence="2 3" key="1">
    <citation type="submission" date="2016-03" db="EMBL/GenBank/DDBJ databases">
        <title>Draft genome sequence of Flavobacterium fryxellicola DSM 16209.</title>
        <authorList>
            <person name="Shin S.-K."/>
            <person name="Yi H."/>
        </authorList>
    </citation>
    <scope>NUCLEOTIDE SEQUENCE [LARGE SCALE GENOMIC DNA]</scope>
    <source>
        <strain evidence="2 3">DSM 16209</strain>
    </source>
</reference>
<evidence type="ECO:0000313" key="2">
    <source>
        <dbReference type="EMBL" id="OAB29804.1"/>
    </source>
</evidence>
<organism evidence="2 3">
    <name type="scientific">Flavobacterium fryxellicola</name>
    <dbReference type="NCBI Taxonomy" id="249352"/>
    <lineage>
        <taxon>Bacteria</taxon>
        <taxon>Pseudomonadati</taxon>
        <taxon>Bacteroidota</taxon>
        <taxon>Flavobacteriia</taxon>
        <taxon>Flavobacteriales</taxon>
        <taxon>Flavobacteriaceae</taxon>
        <taxon>Flavobacterium</taxon>
    </lineage>
</organism>
<sequence length="64" mass="7559">MAKTQKGGPKPSITNKHKKRRIRGYILLPTQQSAFRFLQIPYFCLVKKSQNNLQQPLRTKKQYL</sequence>
<dbReference type="AlphaFoldDB" id="A0A167YUK3"/>
<feature type="region of interest" description="Disordered" evidence="1">
    <location>
        <begin position="1"/>
        <end position="20"/>
    </location>
</feature>